<gene>
    <name evidence="8" type="ORF">M3D15_07055</name>
</gene>
<dbReference type="CDD" id="cd17535">
    <property type="entry name" value="REC_NarL-like"/>
    <property type="match status" value="1"/>
</dbReference>
<dbReference type="InterPro" id="IPR016032">
    <property type="entry name" value="Sig_transdc_resp-reg_C-effctor"/>
</dbReference>
<comment type="caution">
    <text evidence="8">The sequence shown here is derived from an EMBL/GenBank/DDBJ whole genome shotgun (WGS) entry which is preliminary data.</text>
</comment>
<dbReference type="EMBL" id="JALXSQ010000025">
    <property type="protein sequence ID" value="MCT2043089.1"/>
    <property type="molecule type" value="Genomic_DNA"/>
</dbReference>
<dbReference type="InterPro" id="IPR039420">
    <property type="entry name" value="WalR-like"/>
</dbReference>
<dbReference type="InterPro" id="IPR000792">
    <property type="entry name" value="Tscrpt_reg_LuxR_C"/>
</dbReference>
<sequence>MSEAAPIRVLVADDHPIVRAGIAGLIDDEHDFELVGEAGDGEQAVRMAAALRPDVVLMDLRMPKLDGAAATAQILAAGSARAVLILTTYESDDVILSAIEAGASGYLLKDARAEEIVHAVRLVAAGEVALAPSVATKLVAHTRGEHRDAVEAPVLSPREREVLALVAEGLSNPRIAERLFLGEATVKTHLGKAFEKLGVRDRTSAVLTAMELGILPPRS</sequence>
<dbReference type="Gene3D" id="3.40.50.2300">
    <property type="match status" value="1"/>
</dbReference>
<dbReference type="SMART" id="SM00421">
    <property type="entry name" value="HTH_LUXR"/>
    <property type="match status" value="1"/>
</dbReference>
<evidence type="ECO:0000313" key="8">
    <source>
        <dbReference type="EMBL" id="MCT2043089.1"/>
    </source>
</evidence>
<dbReference type="PANTHER" id="PTHR43214:SF24">
    <property type="entry name" value="TRANSCRIPTIONAL REGULATORY PROTEIN NARL-RELATED"/>
    <property type="match status" value="1"/>
</dbReference>
<feature type="domain" description="HTH luxR-type" evidence="6">
    <location>
        <begin position="148"/>
        <end position="213"/>
    </location>
</feature>
<evidence type="ECO:0000256" key="2">
    <source>
        <dbReference type="ARBA" id="ARBA00023015"/>
    </source>
</evidence>
<dbReference type="PANTHER" id="PTHR43214">
    <property type="entry name" value="TWO-COMPONENT RESPONSE REGULATOR"/>
    <property type="match status" value="1"/>
</dbReference>
<keyword evidence="1 5" id="KW-0597">Phosphoprotein</keyword>
<evidence type="ECO:0000259" key="6">
    <source>
        <dbReference type="PROSITE" id="PS50043"/>
    </source>
</evidence>
<keyword evidence="9" id="KW-1185">Reference proteome</keyword>
<evidence type="ECO:0000256" key="4">
    <source>
        <dbReference type="ARBA" id="ARBA00023163"/>
    </source>
</evidence>
<dbReference type="InterPro" id="IPR001789">
    <property type="entry name" value="Sig_transdc_resp-reg_receiver"/>
</dbReference>
<dbReference type="PROSITE" id="PS50043">
    <property type="entry name" value="HTH_LUXR_2"/>
    <property type="match status" value="1"/>
</dbReference>
<dbReference type="RefSeq" id="WP_260104357.1">
    <property type="nucleotide sequence ID" value="NZ_JALXSQ010000025.1"/>
</dbReference>
<dbReference type="CDD" id="cd06170">
    <property type="entry name" value="LuxR_C_like"/>
    <property type="match status" value="1"/>
</dbReference>
<feature type="modified residue" description="4-aspartylphosphate" evidence="5">
    <location>
        <position position="59"/>
    </location>
</feature>
<accession>A0ABT2HXQ5</accession>
<evidence type="ECO:0000313" key="9">
    <source>
        <dbReference type="Proteomes" id="UP001525379"/>
    </source>
</evidence>
<dbReference type="Pfam" id="PF00196">
    <property type="entry name" value="GerE"/>
    <property type="match status" value="1"/>
</dbReference>
<keyword evidence="2" id="KW-0805">Transcription regulation</keyword>
<feature type="domain" description="Response regulatory" evidence="7">
    <location>
        <begin position="8"/>
        <end position="124"/>
    </location>
</feature>
<dbReference type="PRINTS" id="PR00038">
    <property type="entry name" value="HTHLUXR"/>
</dbReference>
<keyword evidence="4" id="KW-0804">Transcription</keyword>
<evidence type="ECO:0000256" key="5">
    <source>
        <dbReference type="PROSITE-ProRule" id="PRU00169"/>
    </source>
</evidence>
<dbReference type="InterPro" id="IPR011006">
    <property type="entry name" value="CheY-like_superfamily"/>
</dbReference>
<evidence type="ECO:0000259" key="7">
    <source>
        <dbReference type="PROSITE" id="PS50110"/>
    </source>
</evidence>
<protein>
    <submittedName>
        <fullName evidence="8">Response regulator transcription factor</fullName>
    </submittedName>
</protein>
<dbReference type="InterPro" id="IPR058245">
    <property type="entry name" value="NreC/VraR/RcsB-like_REC"/>
</dbReference>
<dbReference type="SUPFAM" id="SSF46894">
    <property type="entry name" value="C-terminal effector domain of the bipartite response regulators"/>
    <property type="match status" value="1"/>
</dbReference>
<reference evidence="8 9" key="1">
    <citation type="submission" date="2022-04" db="EMBL/GenBank/DDBJ databases">
        <title>Human microbiome associated bacterial genomes.</title>
        <authorList>
            <person name="Sandstrom S."/>
            <person name="Salamzade R."/>
            <person name="Kalan L.R."/>
        </authorList>
    </citation>
    <scope>NUCLEOTIDE SEQUENCE [LARGE SCALE GENOMIC DNA]</scope>
    <source>
        <strain evidence="9">p3-SID1799</strain>
    </source>
</reference>
<proteinExistence type="predicted"/>
<dbReference type="Pfam" id="PF00072">
    <property type="entry name" value="Response_reg"/>
    <property type="match status" value="1"/>
</dbReference>
<dbReference type="PROSITE" id="PS50110">
    <property type="entry name" value="RESPONSE_REGULATORY"/>
    <property type="match status" value="1"/>
</dbReference>
<organism evidence="8 9">
    <name type="scientific">Pseudoclavibacter albus</name>
    <dbReference type="NCBI Taxonomy" id="272241"/>
    <lineage>
        <taxon>Bacteria</taxon>
        <taxon>Bacillati</taxon>
        <taxon>Actinomycetota</taxon>
        <taxon>Actinomycetes</taxon>
        <taxon>Micrococcales</taxon>
        <taxon>Microbacteriaceae</taxon>
        <taxon>Pseudoclavibacter</taxon>
    </lineage>
</organism>
<dbReference type="Proteomes" id="UP001525379">
    <property type="component" value="Unassembled WGS sequence"/>
</dbReference>
<dbReference type="SMART" id="SM00448">
    <property type="entry name" value="REC"/>
    <property type="match status" value="1"/>
</dbReference>
<dbReference type="SUPFAM" id="SSF52172">
    <property type="entry name" value="CheY-like"/>
    <property type="match status" value="1"/>
</dbReference>
<name>A0ABT2HXQ5_9MICO</name>
<evidence type="ECO:0000256" key="1">
    <source>
        <dbReference type="ARBA" id="ARBA00022553"/>
    </source>
</evidence>
<evidence type="ECO:0000256" key="3">
    <source>
        <dbReference type="ARBA" id="ARBA00023125"/>
    </source>
</evidence>
<keyword evidence="3" id="KW-0238">DNA-binding</keyword>